<evidence type="ECO:0000256" key="3">
    <source>
        <dbReference type="PROSITE-ProRule" id="PRU01282"/>
    </source>
</evidence>
<evidence type="ECO:0000256" key="1">
    <source>
        <dbReference type="ARBA" id="ARBA00007198"/>
    </source>
</evidence>
<dbReference type="PANTHER" id="PTHR30041">
    <property type="entry name" value="ARSENATE REDUCTASE"/>
    <property type="match status" value="1"/>
</dbReference>
<evidence type="ECO:0000313" key="5">
    <source>
        <dbReference type="EMBL" id="PVA06655.1"/>
    </source>
</evidence>
<evidence type="ECO:0000313" key="6">
    <source>
        <dbReference type="Proteomes" id="UP000244817"/>
    </source>
</evidence>
<dbReference type="EC" id="1.20.4.1" evidence="4"/>
<comment type="similarity">
    <text evidence="1 3 4">Belongs to the ArsC family.</text>
</comment>
<keyword evidence="2 4" id="KW-0560">Oxidoreductase</keyword>
<protein>
    <recommendedName>
        <fullName evidence="4">Arsenate reductase</fullName>
        <ecNumber evidence="4">1.20.4.1</ecNumber>
    </recommendedName>
</protein>
<dbReference type="PROSITE" id="PS51353">
    <property type="entry name" value="ARSC"/>
    <property type="match status" value="1"/>
</dbReference>
<keyword evidence="6" id="KW-1185">Reference proteome</keyword>
<reference evidence="5 6" key="1">
    <citation type="submission" date="2018-04" db="EMBL/GenBank/DDBJ databases">
        <title>Pelagivirga bohaiensis gen. nov., sp. nov., a bacterium isolated from the Bohai Sea.</title>
        <authorList>
            <person name="Ji X."/>
        </authorList>
    </citation>
    <scope>NUCLEOTIDE SEQUENCE [LARGE SCALE GENOMIC DNA]</scope>
    <source>
        <strain evidence="5 6">BH-SD16</strain>
    </source>
</reference>
<dbReference type="InterPro" id="IPR006659">
    <property type="entry name" value="Arsenate_reductase"/>
</dbReference>
<dbReference type="NCBIfam" id="TIGR00014">
    <property type="entry name" value="arsC"/>
    <property type="match status" value="1"/>
</dbReference>
<comment type="caution">
    <text evidence="5">The sequence shown here is derived from an EMBL/GenBank/DDBJ whole genome shotgun (WGS) entry which is preliminary data.</text>
</comment>
<dbReference type="InterPro" id="IPR006660">
    <property type="entry name" value="Arsenate_reductase-like"/>
</dbReference>
<dbReference type="RefSeq" id="WP_108640813.1">
    <property type="nucleotide sequence ID" value="NZ_QCYG01000005.1"/>
</dbReference>
<evidence type="ECO:0000256" key="2">
    <source>
        <dbReference type="ARBA" id="ARBA00023002"/>
    </source>
</evidence>
<evidence type="ECO:0000256" key="4">
    <source>
        <dbReference type="RuleBase" id="RU362029"/>
    </source>
</evidence>
<accession>A0A2T7FWV2</accession>
<dbReference type="Proteomes" id="UP000244817">
    <property type="component" value="Unassembled WGS sequence"/>
</dbReference>
<sequence>MMPTQMTLWHNPRCSKSRAALKLLQDAGHAPAVRRYLETPPSADEIVAVRNALGMTADEMMRKGENLYRELGLGTASEAELIAAMAAHPILIERPILLHGGKAVIGRPPERVLQIV</sequence>
<dbReference type="SUPFAM" id="SSF52833">
    <property type="entry name" value="Thioredoxin-like"/>
    <property type="match status" value="1"/>
</dbReference>
<dbReference type="GO" id="GO:0008794">
    <property type="term" value="F:arsenate reductase (glutaredoxin) activity"/>
    <property type="evidence" value="ECO:0007669"/>
    <property type="project" value="UniProtKB-UniRule"/>
</dbReference>
<dbReference type="PANTHER" id="PTHR30041:SF4">
    <property type="entry name" value="ARSENATE REDUCTASE"/>
    <property type="match status" value="1"/>
</dbReference>
<dbReference type="Pfam" id="PF03960">
    <property type="entry name" value="ArsC"/>
    <property type="match status" value="1"/>
</dbReference>
<comment type="catalytic activity">
    <reaction evidence="4">
        <text>[glutaredoxin]-dithiol + arsenate + glutathione + H(+) = glutathionyl-S-S-[glutaredoxin] + arsenite + H2O</text>
        <dbReference type="Rhea" id="RHEA:22016"/>
        <dbReference type="Rhea" id="RHEA-COMP:10729"/>
        <dbReference type="Rhea" id="RHEA-COMP:17668"/>
        <dbReference type="ChEBI" id="CHEBI:15377"/>
        <dbReference type="ChEBI" id="CHEBI:15378"/>
        <dbReference type="ChEBI" id="CHEBI:29242"/>
        <dbReference type="ChEBI" id="CHEBI:29950"/>
        <dbReference type="ChEBI" id="CHEBI:48597"/>
        <dbReference type="ChEBI" id="CHEBI:57925"/>
        <dbReference type="ChEBI" id="CHEBI:146199"/>
        <dbReference type="EC" id="1.20.4.1"/>
    </reaction>
</comment>
<dbReference type="EMBL" id="QCYG01000005">
    <property type="protein sequence ID" value="PVA06655.1"/>
    <property type="molecule type" value="Genomic_DNA"/>
</dbReference>
<name>A0A2T7FWV2_9RHOB</name>
<dbReference type="OrthoDB" id="9790554at2"/>
<gene>
    <name evidence="5" type="primary">arsC</name>
    <name evidence="5" type="ORF">DC363_08990</name>
</gene>
<dbReference type="Gene3D" id="3.40.30.10">
    <property type="entry name" value="Glutaredoxin"/>
    <property type="match status" value="1"/>
</dbReference>
<proteinExistence type="inferred from homology"/>
<dbReference type="AlphaFoldDB" id="A0A2T7FWV2"/>
<dbReference type="CDD" id="cd03034">
    <property type="entry name" value="ArsC_ArsC"/>
    <property type="match status" value="1"/>
</dbReference>
<organism evidence="5 6">
    <name type="scientific">Thalassorhabdomicrobium marinisediminis</name>
    <dbReference type="NCBI Taxonomy" id="2170577"/>
    <lineage>
        <taxon>Bacteria</taxon>
        <taxon>Pseudomonadati</taxon>
        <taxon>Pseudomonadota</taxon>
        <taxon>Alphaproteobacteria</taxon>
        <taxon>Rhodobacterales</taxon>
        <taxon>Paracoccaceae</taxon>
        <taxon>Thalassorhabdomicrobium</taxon>
    </lineage>
</organism>
<dbReference type="InterPro" id="IPR036249">
    <property type="entry name" value="Thioredoxin-like_sf"/>
</dbReference>